<dbReference type="RefSeq" id="WP_126823985.1">
    <property type="nucleotide sequence ID" value="NZ_JBHLWU010000002.1"/>
</dbReference>
<dbReference type="AlphaFoldDB" id="A0A430AG94"/>
<comment type="caution">
    <text evidence="2">The sequence shown here is derived from an EMBL/GenBank/DDBJ whole genome shotgun (WGS) entry which is preliminary data.</text>
</comment>
<feature type="region of interest" description="Disordered" evidence="1">
    <location>
        <begin position="61"/>
        <end position="80"/>
    </location>
</feature>
<name>A0A430AG94_9ENTE</name>
<evidence type="ECO:0000313" key="3">
    <source>
        <dbReference type="Proteomes" id="UP000288669"/>
    </source>
</evidence>
<organism evidence="2 3">
    <name type="scientific">Vagococcus entomophilus</name>
    <dbReference type="NCBI Taxonomy" id="1160095"/>
    <lineage>
        <taxon>Bacteria</taxon>
        <taxon>Bacillati</taxon>
        <taxon>Bacillota</taxon>
        <taxon>Bacilli</taxon>
        <taxon>Lactobacillales</taxon>
        <taxon>Enterococcaceae</taxon>
        <taxon>Vagococcus</taxon>
    </lineage>
</organism>
<gene>
    <name evidence="2" type="ORF">CBF30_06485</name>
</gene>
<keyword evidence="3" id="KW-1185">Reference proteome</keyword>
<dbReference type="Proteomes" id="UP000288669">
    <property type="component" value="Unassembled WGS sequence"/>
</dbReference>
<dbReference type="EMBL" id="NGJZ01000002">
    <property type="protein sequence ID" value="RSU06903.1"/>
    <property type="molecule type" value="Genomic_DNA"/>
</dbReference>
<reference evidence="2 3" key="1">
    <citation type="submission" date="2017-05" db="EMBL/GenBank/DDBJ databases">
        <title>Vagococcus spp. assemblies.</title>
        <authorList>
            <person name="Gulvik C.A."/>
        </authorList>
    </citation>
    <scope>NUCLEOTIDE SEQUENCE [LARGE SCALE GENOMIC DNA]</scope>
    <source>
        <strain evidence="2 3">DSM 24756</strain>
    </source>
</reference>
<evidence type="ECO:0000256" key="1">
    <source>
        <dbReference type="SAM" id="MobiDB-lite"/>
    </source>
</evidence>
<accession>A0A430AG94</accession>
<proteinExistence type="predicted"/>
<sequence length="165" mass="17768">MDPVQEQMNSIENKSVAMGRSGISLLWKNKTTLAKFMLQPVQFLYKSGANLIKGLITKNSKGKEMEQKKPNLSKASSVEKSVAGKKAMGIAVGEPQKAQGAKKTMGQIKGKVNESLDQLANTQPELKVAKKTLDTAVDIAKTVASKVNNTQQKDKKQAPSKGIGI</sequence>
<evidence type="ECO:0000313" key="2">
    <source>
        <dbReference type="EMBL" id="RSU06903.1"/>
    </source>
</evidence>
<feature type="region of interest" description="Disordered" evidence="1">
    <location>
        <begin position="145"/>
        <end position="165"/>
    </location>
</feature>
<protein>
    <submittedName>
        <fullName evidence="2">Uncharacterized protein</fullName>
    </submittedName>
</protein>